<evidence type="ECO:0000313" key="1">
    <source>
        <dbReference type="EMBL" id="MBB3764078.1"/>
    </source>
</evidence>
<protein>
    <submittedName>
        <fullName evidence="1">Heme oxygenase</fullName>
    </submittedName>
</protein>
<dbReference type="AlphaFoldDB" id="A0A839Z0K2"/>
<reference evidence="1 2" key="1">
    <citation type="submission" date="2020-08" db="EMBL/GenBank/DDBJ databases">
        <title>Genomic Encyclopedia of Type Strains, Phase IV (KMG-IV): sequencing the most valuable type-strain genomes for metagenomic binning, comparative biology and taxonomic classification.</title>
        <authorList>
            <person name="Goeker M."/>
        </authorList>
    </citation>
    <scope>NUCLEOTIDE SEQUENCE [LARGE SCALE GENOMIC DNA]</scope>
    <source>
        <strain evidence="1 2">DSM 24194</strain>
    </source>
</reference>
<proteinExistence type="predicted"/>
<comment type="caution">
    <text evidence="1">The sequence shown here is derived from an EMBL/GenBank/DDBJ whole genome shotgun (WGS) entry which is preliminary data.</text>
</comment>
<sequence length="179" mass="19092">MSARAALKSATRSAHERLDAHFSRYDLSSKGGYAAFLSAHAAAYLPVEQALTRSGIGRLLPCWEEMRRGHLLVEDVREMGMALPSPVPAPELDGDAALLGAAYVLEGSRLGGKLLGPAVGAGFPARFLSHRSPMRWGEFVAILEDNLYPSGRMDLAVDAARATFGAFFDAARVCASGDE</sequence>
<dbReference type="Gene3D" id="1.20.910.10">
    <property type="entry name" value="Heme oxygenase-like"/>
    <property type="match status" value="1"/>
</dbReference>
<keyword evidence="2" id="KW-1185">Reference proteome</keyword>
<dbReference type="CDD" id="cd19166">
    <property type="entry name" value="HemeO-bac"/>
    <property type="match status" value="1"/>
</dbReference>
<name>A0A839Z0K2_9SPHN</name>
<dbReference type="Proteomes" id="UP000578569">
    <property type="component" value="Unassembled WGS sequence"/>
</dbReference>
<organism evidence="1 2">
    <name type="scientific">Sphingomicrobium lutaoense</name>
    <dbReference type="NCBI Taxonomy" id="515949"/>
    <lineage>
        <taxon>Bacteria</taxon>
        <taxon>Pseudomonadati</taxon>
        <taxon>Pseudomonadota</taxon>
        <taxon>Alphaproteobacteria</taxon>
        <taxon>Sphingomonadales</taxon>
        <taxon>Sphingomonadaceae</taxon>
        <taxon>Sphingomicrobium</taxon>
    </lineage>
</organism>
<dbReference type="RefSeq" id="WP_183933367.1">
    <property type="nucleotide sequence ID" value="NZ_JACICF010000001.1"/>
</dbReference>
<dbReference type="SUPFAM" id="SSF48613">
    <property type="entry name" value="Heme oxygenase-like"/>
    <property type="match status" value="1"/>
</dbReference>
<evidence type="ECO:0000313" key="2">
    <source>
        <dbReference type="Proteomes" id="UP000578569"/>
    </source>
</evidence>
<gene>
    <name evidence="1" type="ORF">FHS50_001101</name>
</gene>
<accession>A0A839Z0K2</accession>
<dbReference type="EMBL" id="JACICF010000001">
    <property type="protein sequence ID" value="MBB3764078.1"/>
    <property type="molecule type" value="Genomic_DNA"/>
</dbReference>
<dbReference type="InterPro" id="IPR016084">
    <property type="entry name" value="Haem_Oase-like_multi-hlx"/>
</dbReference>